<evidence type="ECO:0000256" key="1">
    <source>
        <dbReference type="SAM" id="Coils"/>
    </source>
</evidence>
<comment type="caution">
    <text evidence="2">The sequence shown here is derived from an EMBL/GenBank/DDBJ whole genome shotgun (WGS) entry which is preliminary data.</text>
</comment>
<dbReference type="AlphaFoldDB" id="A0A0F9K638"/>
<accession>A0A0F9K638</accession>
<name>A0A0F9K638_9ZZZZ</name>
<gene>
    <name evidence="2" type="ORF">LCGC14_1443690</name>
</gene>
<evidence type="ECO:0000313" key="2">
    <source>
        <dbReference type="EMBL" id="KKM70136.1"/>
    </source>
</evidence>
<feature type="coiled-coil region" evidence="1">
    <location>
        <begin position="10"/>
        <end position="61"/>
    </location>
</feature>
<keyword evidence="1" id="KW-0175">Coiled coil</keyword>
<dbReference type="EMBL" id="LAZR01009871">
    <property type="protein sequence ID" value="KKM70136.1"/>
    <property type="molecule type" value="Genomic_DNA"/>
</dbReference>
<proteinExistence type="predicted"/>
<protein>
    <submittedName>
        <fullName evidence="2">Uncharacterized protein</fullName>
    </submittedName>
</protein>
<reference evidence="2" key="1">
    <citation type="journal article" date="2015" name="Nature">
        <title>Complex archaea that bridge the gap between prokaryotes and eukaryotes.</title>
        <authorList>
            <person name="Spang A."/>
            <person name="Saw J.H."/>
            <person name="Jorgensen S.L."/>
            <person name="Zaremba-Niedzwiedzka K."/>
            <person name="Martijn J."/>
            <person name="Lind A.E."/>
            <person name="van Eijk R."/>
            <person name="Schleper C."/>
            <person name="Guy L."/>
            <person name="Ettema T.J."/>
        </authorList>
    </citation>
    <scope>NUCLEOTIDE SEQUENCE</scope>
</reference>
<organism evidence="2">
    <name type="scientific">marine sediment metagenome</name>
    <dbReference type="NCBI Taxonomy" id="412755"/>
    <lineage>
        <taxon>unclassified sequences</taxon>
        <taxon>metagenomes</taxon>
        <taxon>ecological metagenomes</taxon>
    </lineage>
</organism>
<sequence>MEESLIEKRITELELEKVKLNKIISALKQEHQRNVNNLIKNEGALEELKKLKDTFKEGKDAD</sequence>